<dbReference type="Gene3D" id="1.10.20.10">
    <property type="entry name" value="Histone, subunit A"/>
    <property type="match status" value="1"/>
</dbReference>
<dbReference type="GO" id="GO:0003713">
    <property type="term" value="F:transcription coactivator activity"/>
    <property type="evidence" value="ECO:0007669"/>
    <property type="project" value="TreeGrafter"/>
</dbReference>
<evidence type="ECO:0000313" key="7">
    <source>
        <dbReference type="Proteomes" id="UP000887569"/>
    </source>
</evidence>
<feature type="compositionally biased region" description="Basic and acidic residues" evidence="6">
    <location>
        <begin position="149"/>
        <end position="170"/>
    </location>
</feature>
<keyword evidence="3" id="KW-0805">Transcription regulation</keyword>
<sequence length="190" mass="22110">MNFRSESTGAFSQCCRKMSAIPHDALVVQNILKEMGVTEYEPRVVSQLLEFAYRYTIDLLEDARSVSEHAGKKQIDESDVQFAIDNAASAWRGARPDRQFMLELAEQKNSIPLPAIRQNFGMRLPNDRFCLVQPNMQWKSRERLRELAEQMSRNQREEVERSTETPRQTRPEAITSVLKRRPVDEEDYDT</sequence>
<dbReference type="FunFam" id="1.10.20.10:FF:000018">
    <property type="entry name" value="Transcription initiation factor TFIID subunit 9"/>
    <property type="match status" value="1"/>
</dbReference>
<evidence type="ECO:0000256" key="3">
    <source>
        <dbReference type="ARBA" id="ARBA00023015"/>
    </source>
</evidence>
<dbReference type="GO" id="GO:0046982">
    <property type="term" value="F:protein heterodimerization activity"/>
    <property type="evidence" value="ECO:0007669"/>
    <property type="project" value="InterPro"/>
</dbReference>
<comment type="subcellular location">
    <subcellularLocation>
        <location evidence="1">Nucleus</location>
    </subcellularLocation>
</comment>
<keyword evidence="5" id="KW-0539">Nucleus</keyword>
<dbReference type="Pfam" id="PF02291">
    <property type="entry name" value="TFIID-31kDa"/>
    <property type="match status" value="1"/>
</dbReference>
<dbReference type="Proteomes" id="UP000887569">
    <property type="component" value="Unplaced"/>
</dbReference>
<dbReference type="InterPro" id="IPR051431">
    <property type="entry name" value="TFIID_subunit_9"/>
</dbReference>
<dbReference type="GO" id="GO:0016251">
    <property type="term" value="F:RNA polymerase II general transcription initiation factor activity"/>
    <property type="evidence" value="ECO:0007669"/>
    <property type="project" value="TreeGrafter"/>
</dbReference>
<keyword evidence="7" id="KW-1185">Reference proteome</keyword>
<dbReference type="InterPro" id="IPR003162">
    <property type="entry name" value="TFIID-31"/>
</dbReference>
<proteinExistence type="inferred from homology"/>
<dbReference type="AlphaFoldDB" id="A0A915BIP5"/>
<dbReference type="CDD" id="cd07979">
    <property type="entry name" value="HFD_TAF9"/>
    <property type="match status" value="1"/>
</dbReference>
<dbReference type="PANTHER" id="PTHR48068:SF4">
    <property type="entry name" value="TATA-BOX BINDING PROTEIN ASSOCIATED FACTOR 9"/>
    <property type="match status" value="1"/>
</dbReference>
<evidence type="ECO:0000256" key="2">
    <source>
        <dbReference type="ARBA" id="ARBA00007646"/>
    </source>
</evidence>
<name>A0A915BIP5_PARUN</name>
<comment type="similarity">
    <text evidence="2">Belongs to the TAF9 family.</text>
</comment>
<organism evidence="7 8">
    <name type="scientific">Parascaris univalens</name>
    <name type="common">Nematode worm</name>
    <dbReference type="NCBI Taxonomy" id="6257"/>
    <lineage>
        <taxon>Eukaryota</taxon>
        <taxon>Metazoa</taxon>
        <taxon>Ecdysozoa</taxon>
        <taxon>Nematoda</taxon>
        <taxon>Chromadorea</taxon>
        <taxon>Rhabditida</taxon>
        <taxon>Spirurina</taxon>
        <taxon>Ascaridomorpha</taxon>
        <taxon>Ascaridoidea</taxon>
        <taxon>Ascarididae</taxon>
        <taxon>Parascaris</taxon>
    </lineage>
</organism>
<dbReference type="GO" id="GO:0005669">
    <property type="term" value="C:transcription factor TFIID complex"/>
    <property type="evidence" value="ECO:0007669"/>
    <property type="project" value="TreeGrafter"/>
</dbReference>
<feature type="region of interest" description="Disordered" evidence="6">
    <location>
        <begin position="149"/>
        <end position="190"/>
    </location>
</feature>
<accession>A0A915BIP5</accession>
<evidence type="ECO:0000256" key="6">
    <source>
        <dbReference type="SAM" id="MobiDB-lite"/>
    </source>
</evidence>
<evidence type="ECO:0000256" key="5">
    <source>
        <dbReference type="ARBA" id="ARBA00023242"/>
    </source>
</evidence>
<evidence type="ECO:0000256" key="1">
    <source>
        <dbReference type="ARBA" id="ARBA00004123"/>
    </source>
</evidence>
<reference evidence="8" key="1">
    <citation type="submission" date="2022-11" db="UniProtKB">
        <authorList>
            <consortium name="WormBaseParasite"/>
        </authorList>
    </citation>
    <scope>IDENTIFICATION</scope>
</reference>
<evidence type="ECO:0000313" key="8">
    <source>
        <dbReference type="WBParaSite" id="PgR042_g046_t01"/>
    </source>
</evidence>
<dbReference type="GO" id="GO:0051123">
    <property type="term" value="P:RNA polymerase II preinitiation complex assembly"/>
    <property type="evidence" value="ECO:0007669"/>
    <property type="project" value="TreeGrafter"/>
</dbReference>
<dbReference type="SUPFAM" id="SSF47113">
    <property type="entry name" value="Histone-fold"/>
    <property type="match status" value="1"/>
</dbReference>
<keyword evidence="4" id="KW-0804">Transcription</keyword>
<dbReference type="PANTHER" id="PTHR48068">
    <property type="entry name" value="TAF9 RNA POLYMERASE II, TATA BOX-BINDING PROTEIN (TBP)-ASSOCIATED FACTOR"/>
    <property type="match status" value="1"/>
</dbReference>
<evidence type="ECO:0000256" key="4">
    <source>
        <dbReference type="ARBA" id="ARBA00023163"/>
    </source>
</evidence>
<protein>
    <submittedName>
        <fullName evidence="8">Transcription initiation factor TFIID subunit 9</fullName>
    </submittedName>
</protein>
<dbReference type="GO" id="GO:0000124">
    <property type="term" value="C:SAGA complex"/>
    <property type="evidence" value="ECO:0007669"/>
    <property type="project" value="TreeGrafter"/>
</dbReference>
<dbReference type="WBParaSite" id="PgR042_g046_t01">
    <property type="protein sequence ID" value="PgR042_g046_t01"/>
    <property type="gene ID" value="PgR042_g046"/>
</dbReference>
<dbReference type="InterPro" id="IPR009072">
    <property type="entry name" value="Histone-fold"/>
</dbReference>